<feature type="domain" description="C2H2-type" evidence="7">
    <location>
        <begin position="242"/>
        <end position="271"/>
    </location>
</feature>
<feature type="domain" description="C2H2-type" evidence="7">
    <location>
        <begin position="272"/>
        <end position="300"/>
    </location>
</feature>
<feature type="domain" description="C2H2-type" evidence="7">
    <location>
        <begin position="760"/>
        <end position="787"/>
    </location>
</feature>
<evidence type="ECO:0000256" key="3">
    <source>
        <dbReference type="ARBA" id="ARBA00022771"/>
    </source>
</evidence>
<feature type="compositionally biased region" description="Basic residues" evidence="6">
    <location>
        <begin position="184"/>
        <end position="193"/>
    </location>
</feature>
<dbReference type="PROSITE" id="PS50157">
    <property type="entry name" value="ZINC_FINGER_C2H2_2"/>
    <property type="match status" value="14"/>
</dbReference>
<feature type="domain" description="C2H2-type" evidence="7">
    <location>
        <begin position="474"/>
        <end position="502"/>
    </location>
</feature>
<dbReference type="InterPro" id="IPR013087">
    <property type="entry name" value="Znf_C2H2_type"/>
</dbReference>
<evidence type="ECO:0000256" key="4">
    <source>
        <dbReference type="ARBA" id="ARBA00022833"/>
    </source>
</evidence>
<evidence type="ECO:0000259" key="7">
    <source>
        <dbReference type="PROSITE" id="PS50157"/>
    </source>
</evidence>
<keyword evidence="9" id="KW-1185">Reference proteome</keyword>
<reference evidence="8 9" key="1">
    <citation type="submission" date="2022-12" db="EMBL/GenBank/DDBJ databases">
        <title>Chromosome-level genome of Tegillarca granosa.</title>
        <authorList>
            <person name="Kim J."/>
        </authorList>
    </citation>
    <scope>NUCLEOTIDE SEQUENCE [LARGE SCALE GENOMIC DNA]</scope>
    <source>
        <strain evidence="8">Teg-2019</strain>
        <tissue evidence="8">Adductor muscle</tissue>
    </source>
</reference>
<evidence type="ECO:0000256" key="5">
    <source>
        <dbReference type="PROSITE-ProRule" id="PRU00042"/>
    </source>
</evidence>
<dbReference type="Gene3D" id="3.30.160.60">
    <property type="entry name" value="Classic Zinc Finger"/>
    <property type="match status" value="11"/>
</dbReference>
<keyword evidence="2" id="KW-0677">Repeat</keyword>
<name>A0ABQ9F5W7_TEGGR</name>
<feature type="domain" description="C2H2-type" evidence="7">
    <location>
        <begin position="852"/>
        <end position="879"/>
    </location>
</feature>
<feature type="compositionally biased region" description="Polar residues" evidence="6">
    <location>
        <begin position="336"/>
        <end position="352"/>
    </location>
</feature>
<feature type="domain" description="C2H2-type" evidence="7">
    <location>
        <begin position="506"/>
        <end position="529"/>
    </location>
</feature>
<feature type="region of interest" description="Disordered" evidence="6">
    <location>
        <begin position="121"/>
        <end position="154"/>
    </location>
</feature>
<feature type="domain" description="C2H2-type" evidence="7">
    <location>
        <begin position="731"/>
        <end position="759"/>
    </location>
</feature>
<feature type="domain" description="C2H2-type" evidence="7">
    <location>
        <begin position="400"/>
        <end position="423"/>
    </location>
</feature>
<organism evidence="8 9">
    <name type="scientific">Tegillarca granosa</name>
    <name type="common">Malaysian cockle</name>
    <name type="synonym">Anadara granosa</name>
    <dbReference type="NCBI Taxonomy" id="220873"/>
    <lineage>
        <taxon>Eukaryota</taxon>
        <taxon>Metazoa</taxon>
        <taxon>Spiralia</taxon>
        <taxon>Lophotrochozoa</taxon>
        <taxon>Mollusca</taxon>
        <taxon>Bivalvia</taxon>
        <taxon>Autobranchia</taxon>
        <taxon>Pteriomorphia</taxon>
        <taxon>Arcoida</taxon>
        <taxon>Arcoidea</taxon>
        <taxon>Arcidae</taxon>
        <taxon>Tegillarca</taxon>
    </lineage>
</organism>
<dbReference type="PROSITE" id="PS00028">
    <property type="entry name" value="ZINC_FINGER_C2H2_1"/>
    <property type="match status" value="14"/>
</dbReference>
<accession>A0ABQ9F5W7</accession>
<proteinExistence type="predicted"/>
<dbReference type="PANTHER" id="PTHR24379:SF121">
    <property type="entry name" value="C2H2-TYPE DOMAIN-CONTAINING PROTEIN"/>
    <property type="match status" value="1"/>
</dbReference>
<keyword evidence="3 5" id="KW-0863">Zinc-finger</keyword>
<evidence type="ECO:0000313" key="9">
    <source>
        <dbReference type="Proteomes" id="UP001217089"/>
    </source>
</evidence>
<dbReference type="SUPFAM" id="SSF57667">
    <property type="entry name" value="beta-beta-alpha zinc fingers"/>
    <property type="match status" value="9"/>
</dbReference>
<sequence>MSDIEAFLASKTLDEVKDVVKSACKKLSEHGEEAVFVTANPTQKKTGFIGSHLGSTFLSSRLQIIDDFYGYCVDVYCKQTTPQTNNEDDDKDVKTGLQDSSNHSINDTTVVIIKENVNSKTNNEVQSEDQEITMESKIKRKKSQTKKTVVSKTSQNCKLLSAENKKLENDKGLTDDENVENQSKRRKREVKKPKWNDIYMMEEKADKVGKSEETLSDVEQNSDQNENKEQGIRKSFRRRGKFACQKCGEEFGNKEQMNLHEPCEIENGNSSMPCSVCDKEFSSKLLLNRHIQKSHKDLMDLKYKCELCDEQFKTAALLKKHKHNCKVTMETEKNVNTNNEGINTDKNSSDASGNIKLEDNKQQGITVDTDNITDSEKQTGYIKLETGAESNDSADSLKRLMCHECKISFKDKRYLNRHLRRLHNLSSFICHCLKSFKSRSDLRQHVHNEHIQVKDDDEGSEKPSHVALVERKKVKCESCDVSFTTLKNLKRHMKNIHDGKNSYSSVFCDDCGKGYENTWKLKYHLRNDHKRLNVYTCQKCPQTFHTAVMYRRHKPKCDGSDKSAEEKEMDARTCKICLKILLTVKNLEQHIKSHIENPNLVCEICQKTFVNNRRLKDHYEVHKKSLDQKFNCTYCNKAFLLGRYLLRHIKEVHKEKVHVCKTCGQVCNGVQDLYEHIIQTHGPCDPNQPKRNIPGALSKSSRFICETCGKIFKQKAALRNHSAVHGSDRPYTCDKCGLSFKALGTLGIHKRYRHRTFKAYQCELCGACFKMPDTLRCHKRTHEKPQYTCEYCNKDFRSLDGFKYHMLLVHKTDKGLNQYRFRVFSCNFCGKMFGHKSNYDYHLKTHTGSRPFKCDYCDKCFPARSKLTVHMRRHTGEKTYRCDLCNVTLLTKTKYNIHLRTAKHCARLNPQLQHFSTENTTGNLTQIETIVDPMETNIVSSEVKDSLEEAVDVQDLSKTCVIDIGQQTDSYVISVDNLENPTELVESLGRIYQHEQTQVLNQPATKAYDQGHNLSEVEQIIEISIPYHVLPVPGYTQSEPEQEVVATLENVTAVQSIAQ</sequence>
<dbReference type="SMART" id="SM00355">
    <property type="entry name" value="ZnF_C2H2"/>
    <property type="match status" value="19"/>
</dbReference>
<comment type="caution">
    <text evidence="8">The sequence shown here is derived from an EMBL/GenBank/DDBJ whole genome shotgun (WGS) entry which is preliminary data.</text>
</comment>
<feature type="region of interest" description="Disordered" evidence="6">
    <location>
        <begin position="83"/>
        <end position="102"/>
    </location>
</feature>
<dbReference type="Proteomes" id="UP001217089">
    <property type="component" value="Unassembled WGS sequence"/>
</dbReference>
<dbReference type="Pfam" id="PF00096">
    <property type="entry name" value="zf-C2H2"/>
    <property type="match status" value="8"/>
</dbReference>
<feature type="domain" description="C2H2-type" evidence="7">
    <location>
        <begin position="600"/>
        <end position="622"/>
    </location>
</feature>
<feature type="region of interest" description="Disordered" evidence="6">
    <location>
        <begin position="336"/>
        <end position="355"/>
    </location>
</feature>
<evidence type="ECO:0000313" key="8">
    <source>
        <dbReference type="EMBL" id="KAJ8311650.1"/>
    </source>
</evidence>
<evidence type="ECO:0000256" key="2">
    <source>
        <dbReference type="ARBA" id="ARBA00022737"/>
    </source>
</evidence>
<feature type="domain" description="C2H2-type" evidence="7">
    <location>
        <begin position="824"/>
        <end position="851"/>
    </location>
</feature>
<keyword evidence="4" id="KW-0862">Zinc</keyword>
<dbReference type="EMBL" id="JARBDR010000496">
    <property type="protein sequence ID" value="KAJ8311650.1"/>
    <property type="molecule type" value="Genomic_DNA"/>
</dbReference>
<feature type="region of interest" description="Disordered" evidence="6">
    <location>
        <begin position="168"/>
        <end position="232"/>
    </location>
</feature>
<feature type="domain" description="C2H2-type" evidence="7">
    <location>
        <begin position="303"/>
        <end position="334"/>
    </location>
</feature>
<dbReference type="Pfam" id="PF12874">
    <property type="entry name" value="zf-met"/>
    <property type="match status" value="1"/>
</dbReference>
<evidence type="ECO:0000256" key="1">
    <source>
        <dbReference type="ARBA" id="ARBA00022723"/>
    </source>
</evidence>
<feature type="domain" description="C2H2-type" evidence="7">
    <location>
        <begin position="630"/>
        <end position="658"/>
    </location>
</feature>
<evidence type="ECO:0000256" key="6">
    <source>
        <dbReference type="SAM" id="MobiDB-lite"/>
    </source>
</evidence>
<dbReference type="InterPro" id="IPR036236">
    <property type="entry name" value="Znf_C2H2_sf"/>
</dbReference>
<dbReference type="PANTHER" id="PTHR24379">
    <property type="entry name" value="KRAB AND ZINC FINGER DOMAIN-CONTAINING"/>
    <property type="match status" value="1"/>
</dbReference>
<protein>
    <recommendedName>
        <fullName evidence="7">C2H2-type domain-containing protein</fullName>
    </recommendedName>
</protein>
<keyword evidence="1" id="KW-0479">Metal-binding</keyword>
<gene>
    <name evidence="8" type="ORF">KUTeg_011005</name>
</gene>
<feature type="domain" description="C2H2-type" evidence="7">
    <location>
        <begin position="787"/>
        <end position="815"/>
    </location>
</feature>
<feature type="compositionally biased region" description="Basic and acidic residues" evidence="6">
    <location>
        <begin position="201"/>
        <end position="213"/>
    </location>
</feature>
<feature type="domain" description="C2H2-type" evidence="7">
    <location>
        <begin position="703"/>
        <end position="730"/>
    </location>
</feature>